<dbReference type="InterPro" id="IPR039874">
    <property type="entry name" value="WAPL"/>
</dbReference>
<evidence type="ECO:0000256" key="1">
    <source>
        <dbReference type="ARBA" id="ARBA00006854"/>
    </source>
</evidence>
<comment type="similarity">
    <text evidence="1">Belongs to the WAPL family.</text>
</comment>
<feature type="region of interest" description="Disordered" evidence="2">
    <location>
        <begin position="517"/>
        <end position="542"/>
    </location>
</feature>
<dbReference type="RefSeq" id="XP_040793555.1">
    <property type="nucleotide sequence ID" value="XM_040927992.1"/>
</dbReference>
<dbReference type="GeneID" id="63845245"/>
<feature type="compositionally biased region" description="Low complexity" evidence="2">
    <location>
        <begin position="142"/>
        <end position="153"/>
    </location>
</feature>
<sequence>MATSMFSNFTSADRRKRLVTYGKPSRLSTTPAPAPASNDDAPSPERPRKHTATSNGTLKRPGGIGTNLKAASSSGGARANTGSPDIYDVPSEDDFVARSIKPARKYPTRDRPPGDVFEVPLSEDDAPAPSRRPVKAVQPSRKLATVKKAVAAVEEPQKPVQLPKSARVPQPPSDDPVAPLVRRRKTPQPVQKAKQDTQNREQEQQPVVVAKPKASSRAVTPALSTSKARKDAKSTLGSALTKASVQTSAMKKLEDPDVYDVPSSDEEERLPTRQPVRRIPAAKSKAPTKSLKASTEAHKSSVESDGSNTSKKRKRKGSISSVTTVKPTIERKREPSVPQRNHKYQKKEDSISPGLDMPHKPDVTAAPEVQTAILTVNKPRRTRLRTVPVLARPAISKGQSSPAALHTMLPTRPLSKPSPIAEVPEVTALEDETMYAIPDPLATPVRSSKMVPPGSVTPRQKALFSSLLGESSSSTRMPGISTLQLADRSPRPLLGALSRSKSDLTCSAQVRKPRLIDTIKRAETSSDDEDEDDDSTSDSDETTAEIFHNGSAIEKPPTTRHSAAILSDGMDVADIAAASQTSQPTSGPGTSAKLTYAKARSYLEEANPEDALLISMDLDDNLGFDSQRKDCMSEDEDDPTNQVQAHHELKRQGQQKAFHWEAEMSIDDISNKTSNGIRRSAMLELCTKMADTTFTNQLLDSSLAHQFFSNMSSNGEVVFDFATTIALIFVFRTNPTYTVLDQIHRTGIITALINLADNDMDIQRIAKDRKTNLSKIAQESVLKFRTLVHESSIWHSEKPDKLSPQLVALKAFDSLIVGLRKSDSREPLVSQAEISRLVDMTSKPYELVKSGTGSTHDTLVLNSILSILESVSVAGQKQPVWSIGILQRLADLLPVFFGHDTVSSTMLAVKLCMNLTNNKPKACQPFSGTTFVRPLVASIIYNFELLNAGIGLEQRTEVLESLILSLGAMINLAELSDSARCNVDDGDQAIGTLVRIFLEGSERASQAKSMEESHSSVAVGYLTVLLGNLCLNSIVGAKIRTQLPDQRLDMLIDKIKEFVQFHERVDRKTRQFDGEEGQETWQNYIARLMLVVEKLEKAEAQ</sequence>
<feature type="compositionally biased region" description="Low complexity" evidence="2">
    <location>
        <begin position="24"/>
        <end position="41"/>
    </location>
</feature>
<comment type="caution">
    <text evidence="4">The sequence shown here is derived from an EMBL/GenBank/DDBJ whole genome shotgun (WGS) entry which is preliminary data.</text>
</comment>
<dbReference type="Gene3D" id="1.25.10.10">
    <property type="entry name" value="Leucine-rich Repeat Variant"/>
    <property type="match status" value="2"/>
</dbReference>
<name>A0A9P4GTE7_9PLEO</name>
<feature type="compositionally biased region" description="Polar residues" evidence="2">
    <location>
        <begin position="69"/>
        <end position="83"/>
    </location>
</feature>
<gene>
    <name evidence="4" type="ORF">K460DRAFT_274859</name>
</gene>
<accession>A0A9P4GTE7</accession>
<dbReference type="PANTHER" id="PTHR22100:SF13">
    <property type="entry name" value="WINGS APART-LIKE PROTEIN HOMOLOG"/>
    <property type="match status" value="1"/>
</dbReference>
<feature type="region of interest" description="Disordered" evidence="2">
    <location>
        <begin position="1"/>
        <end position="368"/>
    </location>
</feature>
<dbReference type="PANTHER" id="PTHR22100">
    <property type="entry name" value="WINGS APART-LIKE PROTEIN HOMOLOG"/>
    <property type="match status" value="1"/>
</dbReference>
<proteinExistence type="inferred from homology"/>
<feature type="compositionally biased region" description="Polar residues" evidence="2">
    <location>
        <begin position="1"/>
        <end position="11"/>
    </location>
</feature>
<feature type="region of interest" description="Disordered" evidence="2">
    <location>
        <begin position="467"/>
        <end position="486"/>
    </location>
</feature>
<dbReference type="InterPro" id="IPR011989">
    <property type="entry name" value="ARM-like"/>
</dbReference>
<dbReference type="OrthoDB" id="78088at2759"/>
<evidence type="ECO:0000313" key="5">
    <source>
        <dbReference type="Proteomes" id="UP000800039"/>
    </source>
</evidence>
<protein>
    <recommendedName>
        <fullName evidence="3">Wings apart-like protein C-terminal domain-containing protein</fullName>
    </recommendedName>
</protein>
<dbReference type="Proteomes" id="UP000800039">
    <property type="component" value="Unassembled WGS sequence"/>
</dbReference>
<dbReference type="InterPro" id="IPR022771">
    <property type="entry name" value="WAPL_C"/>
</dbReference>
<feature type="compositionally biased region" description="Basic and acidic residues" evidence="2">
    <location>
        <begin position="193"/>
        <end position="203"/>
    </location>
</feature>
<dbReference type="EMBL" id="ML976614">
    <property type="protein sequence ID" value="KAF1850992.1"/>
    <property type="molecule type" value="Genomic_DNA"/>
</dbReference>
<evidence type="ECO:0000313" key="4">
    <source>
        <dbReference type="EMBL" id="KAF1850992.1"/>
    </source>
</evidence>
<feature type="compositionally biased region" description="Polar residues" evidence="2">
    <location>
        <begin position="235"/>
        <end position="249"/>
    </location>
</feature>
<organism evidence="4 5">
    <name type="scientific">Cucurbitaria berberidis CBS 394.84</name>
    <dbReference type="NCBI Taxonomy" id="1168544"/>
    <lineage>
        <taxon>Eukaryota</taxon>
        <taxon>Fungi</taxon>
        <taxon>Dikarya</taxon>
        <taxon>Ascomycota</taxon>
        <taxon>Pezizomycotina</taxon>
        <taxon>Dothideomycetes</taxon>
        <taxon>Pleosporomycetidae</taxon>
        <taxon>Pleosporales</taxon>
        <taxon>Pleosporineae</taxon>
        <taxon>Cucurbitariaceae</taxon>
        <taxon>Cucurbitaria</taxon>
    </lineage>
</organism>
<keyword evidence="5" id="KW-1185">Reference proteome</keyword>
<dbReference type="AlphaFoldDB" id="A0A9P4GTE7"/>
<evidence type="ECO:0000256" key="2">
    <source>
        <dbReference type="SAM" id="MobiDB-lite"/>
    </source>
</evidence>
<dbReference type="Pfam" id="PF07814">
    <property type="entry name" value="WAPL"/>
    <property type="match status" value="1"/>
</dbReference>
<feature type="domain" description="Wings apart-like protein C-terminal" evidence="3">
    <location>
        <begin position="642"/>
        <end position="978"/>
    </location>
</feature>
<evidence type="ECO:0000259" key="3">
    <source>
        <dbReference type="Pfam" id="PF07814"/>
    </source>
</evidence>
<feature type="compositionally biased region" description="Acidic residues" evidence="2">
    <location>
        <begin position="525"/>
        <end position="542"/>
    </location>
</feature>
<reference evidence="4" key="1">
    <citation type="submission" date="2020-01" db="EMBL/GenBank/DDBJ databases">
        <authorList>
            <consortium name="DOE Joint Genome Institute"/>
            <person name="Haridas S."/>
            <person name="Albert R."/>
            <person name="Binder M."/>
            <person name="Bloem J."/>
            <person name="Labutti K."/>
            <person name="Salamov A."/>
            <person name="Andreopoulos B."/>
            <person name="Baker S.E."/>
            <person name="Barry K."/>
            <person name="Bills G."/>
            <person name="Bluhm B.H."/>
            <person name="Cannon C."/>
            <person name="Castanera R."/>
            <person name="Culley D.E."/>
            <person name="Daum C."/>
            <person name="Ezra D."/>
            <person name="Gonzalez J.B."/>
            <person name="Henrissat B."/>
            <person name="Kuo A."/>
            <person name="Liang C."/>
            <person name="Lipzen A."/>
            <person name="Lutzoni F."/>
            <person name="Magnuson J."/>
            <person name="Mondo S."/>
            <person name="Nolan M."/>
            <person name="Ohm R."/>
            <person name="Pangilinan J."/>
            <person name="Park H.-J."/>
            <person name="Ramirez L."/>
            <person name="Alfaro M."/>
            <person name="Sun H."/>
            <person name="Tritt A."/>
            <person name="Yoshinaga Y."/>
            <person name="Zwiers L.-H."/>
            <person name="Turgeon B.G."/>
            <person name="Goodwin S.B."/>
            <person name="Spatafora J.W."/>
            <person name="Crous P.W."/>
            <person name="Grigoriev I.V."/>
        </authorList>
    </citation>
    <scope>NUCLEOTIDE SEQUENCE</scope>
    <source>
        <strain evidence="4">CBS 394.84</strain>
    </source>
</reference>